<feature type="domain" description="Gfo/Idh/MocA-like oxidoreductase N-terminal" evidence="1">
    <location>
        <begin position="3"/>
        <end position="120"/>
    </location>
</feature>
<dbReference type="Gene3D" id="3.40.50.720">
    <property type="entry name" value="NAD(P)-binding Rossmann-like Domain"/>
    <property type="match status" value="1"/>
</dbReference>
<reference evidence="3 4" key="1">
    <citation type="submission" date="2018-07" db="EMBL/GenBank/DDBJ databases">
        <title>Genome sequence of Nitratireductor thuwali#1536.</title>
        <authorList>
            <person name="Michoud G."/>
            <person name="Merlino G."/>
            <person name="Sefrji F.O."/>
            <person name="Daffonchio D."/>
        </authorList>
    </citation>
    <scope>NUCLEOTIDE SEQUENCE [LARGE SCALE GENOMIC DNA]</scope>
    <source>
        <strain evidence="4">Nit1536</strain>
    </source>
</reference>
<dbReference type="PANTHER" id="PTHR43377">
    <property type="entry name" value="BILIVERDIN REDUCTASE A"/>
    <property type="match status" value="1"/>
</dbReference>
<dbReference type="InterPro" id="IPR051450">
    <property type="entry name" value="Gfo/Idh/MocA_Oxidoreductases"/>
</dbReference>
<evidence type="ECO:0000259" key="1">
    <source>
        <dbReference type="Pfam" id="PF01408"/>
    </source>
</evidence>
<dbReference type="PANTHER" id="PTHR43377:SF8">
    <property type="entry name" value="BLR3664 PROTEIN"/>
    <property type="match status" value="1"/>
</dbReference>
<dbReference type="GO" id="GO:0050606">
    <property type="term" value="F:4-carboxy-2-hydroxymuconate semialdehyde hemiacetal dehydrogenase activity"/>
    <property type="evidence" value="ECO:0007669"/>
    <property type="project" value="UniProtKB-EC"/>
</dbReference>
<dbReference type="EC" id="1.1.1.312" evidence="3"/>
<dbReference type="EMBL" id="CP030941">
    <property type="protein sequence ID" value="UUP17005.1"/>
    <property type="molecule type" value="Genomic_DNA"/>
</dbReference>
<feature type="domain" description="GFO/IDH/MocA-like oxidoreductase" evidence="2">
    <location>
        <begin position="128"/>
        <end position="232"/>
    </location>
</feature>
<evidence type="ECO:0000313" key="3">
    <source>
        <dbReference type="EMBL" id="UUP17005.1"/>
    </source>
</evidence>
<sequence>MAVRIAVAGAGVMGVRHIEAIRSCREAELAGIVDPSGSAAAFAERENIPCFASLKDAFSAGSPDAVILATPNQHHVEGGLQCVEAGVPLLVEKPLATDLAGALQLVERAEALNVPLLTGHHRRHNPLVQAAKARIEAGDLGRIVGAHGMFWAMKPDEYFDVSWRRQKGAGPVYLNFIHDIDLMRHLVGEVASVQAIETNAIRGNEVEDAAGMLMTFDNGAIGTFTVSDSIVSPWSWELSSRENPAYPPTEATCYWIGGTQSSLELPNAALWSHTGKPSWWEPIGRTPLTRQSADPLVLQVQNLADVVAGRASPVVSGREGLKTLAVIDAIKEAAASGGTVKPSRF</sequence>
<dbReference type="Pfam" id="PF22725">
    <property type="entry name" value="GFO_IDH_MocA_C3"/>
    <property type="match status" value="1"/>
</dbReference>
<name>A0ABY5MIW4_9HYPH</name>
<dbReference type="SUPFAM" id="SSF51735">
    <property type="entry name" value="NAD(P)-binding Rossmann-fold domains"/>
    <property type="match status" value="1"/>
</dbReference>
<gene>
    <name evidence="3" type="primary">ligC_2</name>
    <name evidence="3" type="ORF">NTH_01455</name>
</gene>
<dbReference type="InterPro" id="IPR036291">
    <property type="entry name" value="NAD(P)-bd_dom_sf"/>
</dbReference>
<organism evidence="3 4">
    <name type="scientific">Nitratireductor thuwali</name>
    <dbReference type="NCBI Taxonomy" id="2267699"/>
    <lineage>
        <taxon>Bacteria</taxon>
        <taxon>Pseudomonadati</taxon>
        <taxon>Pseudomonadota</taxon>
        <taxon>Alphaproteobacteria</taxon>
        <taxon>Hyphomicrobiales</taxon>
        <taxon>Phyllobacteriaceae</taxon>
        <taxon>Nitratireductor</taxon>
    </lineage>
</organism>
<evidence type="ECO:0000259" key="2">
    <source>
        <dbReference type="Pfam" id="PF22725"/>
    </source>
</evidence>
<keyword evidence="3" id="KW-0560">Oxidoreductase</keyword>
<dbReference type="SUPFAM" id="SSF55347">
    <property type="entry name" value="Glyceraldehyde-3-phosphate dehydrogenase-like, C-terminal domain"/>
    <property type="match status" value="1"/>
</dbReference>
<dbReference type="InterPro" id="IPR000683">
    <property type="entry name" value="Gfo/Idh/MocA-like_OxRdtase_N"/>
</dbReference>
<evidence type="ECO:0000313" key="4">
    <source>
        <dbReference type="Proteomes" id="UP001342418"/>
    </source>
</evidence>
<dbReference type="Proteomes" id="UP001342418">
    <property type="component" value="Chromosome"/>
</dbReference>
<dbReference type="Gene3D" id="3.30.360.10">
    <property type="entry name" value="Dihydrodipicolinate Reductase, domain 2"/>
    <property type="match status" value="1"/>
</dbReference>
<dbReference type="Pfam" id="PF01408">
    <property type="entry name" value="GFO_IDH_MocA"/>
    <property type="match status" value="1"/>
</dbReference>
<protein>
    <submittedName>
        <fullName evidence="3">4-carboxy-2-hydroxymuconate-6-semialdehyde dehydrogenase</fullName>
        <ecNumber evidence="3">1.1.1.312</ecNumber>
    </submittedName>
</protein>
<keyword evidence="4" id="KW-1185">Reference proteome</keyword>
<proteinExistence type="predicted"/>
<accession>A0ABY5MIW4</accession>
<dbReference type="InterPro" id="IPR055170">
    <property type="entry name" value="GFO_IDH_MocA-like_dom"/>
</dbReference>
<dbReference type="RefSeq" id="WP_338529378.1">
    <property type="nucleotide sequence ID" value="NZ_CP030941.1"/>
</dbReference>